<dbReference type="SUPFAM" id="SSF56601">
    <property type="entry name" value="beta-lactamase/transpeptidase-like"/>
    <property type="match status" value="1"/>
</dbReference>
<comment type="similarity">
    <text evidence="1">Belongs to the peptidase S13 family.</text>
</comment>
<evidence type="ECO:0000256" key="3">
    <source>
        <dbReference type="SAM" id="SignalP"/>
    </source>
</evidence>
<evidence type="ECO:0000313" key="4">
    <source>
        <dbReference type="EMBL" id="OUD09961.1"/>
    </source>
</evidence>
<dbReference type="InterPro" id="IPR012338">
    <property type="entry name" value="Beta-lactam/transpept-like"/>
</dbReference>
<dbReference type="PANTHER" id="PTHR30023:SF0">
    <property type="entry name" value="PENICILLIN-SENSITIVE CARBOXYPEPTIDASE A"/>
    <property type="match status" value="1"/>
</dbReference>
<keyword evidence="2" id="KW-0378">Hydrolase</keyword>
<reference evidence="4 5" key="1">
    <citation type="submission" date="2016-12" db="EMBL/GenBank/DDBJ databases">
        <title>The draft genome sequence of HSLHS2.</title>
        <authorList>
            <person name="Hu D."/>
            <person name="Wang L."/>
            <person name="Shao Z."/>
        </authorList>
    </citation>
    <scope>NUCLEOTIDE SEQUENCE [LARGE SCALE GENOMIC DNA]</scope>
    <source>
        <strain evidence="4">MCCC 1A06712</strain>
    </source>
</reference>
<keyword evidence="5" id="KW-1185">Reference proteome</keyword>
<evidence type="ECO:0000313" key="5">
    <source>
        <dbReference type="Proteomes" id="UP000194664"/>
    </source>
</evidence>
<evidence type="ECO:0000256" key="2">
    <source>
        <dbReference type="ARBA" id="ARBA00022801"/>
    </source>
</evidence>
<evidence type="ECO:0000256" key="1">
    <source>
        <dbReference type="ARBA" id="ARBA00006096"/>
    </source>
</evidence>
<dbReference type="OrthoDB" id="5372081at2"/>
<dbReference type="Pfam" id="PF02113">
    <property type="entry name" value="Peptidase_S13"/>
    <property type="match status" value="1"/>
</dbReference>
<comment type="caution">
    <text evidence="4">The sequence shown here is derived from an EMBL/GenBank/DDBJ whole genome shotgun (WGS) entry which is preliminary data.</text>
</comment>
<keyword evidence="4" id="KW-0645">Protease</keyword>
<dbReference type="Proteomes" id="UP000194664">
    <property type="component" value="Unassembled WGS sequence"/>
</dbReference>
<keyword evidence="3" id="KW-0732">Signal</keyword>
<dbReference type="InterPro" id="IPR000667">
    <property type="entry name" value="Peptidase_S13"/>
</dbReference>
<protein>
    <submittedName>
        <fullName evidence="4">D-alanyl-D-alanine carboxypeptidase/D-alanyl-D-alanine-endopeptidase</fullName>
    </submittedName>
</protein>
<accession>A0A251X072</accession>
<proteinExistence type="inferred from homology"/>
<dbReference type="GO" id="GO:0004185">
    <property type="term" value="F:serine-type carboxypeptidase activity"/>
    <property type="evidence" value="ECO:0007669"/>
    <property type="project" value="InterPro"/>
</dbReference>
<dbReference type="Gene3D" id="3.40.710.10">
    <property type="entry name" value="DD-peptidase/beta-lactamase superfamily"/>
    <property type="match status" value="1"/>
</dbReference>
<dbReference type="Gene3D" id="3.50.80.20">
    <property type="entry name" value="D-Ala-D-Ala carboxypeptidase C, peptidase S13"/>
    <property type="match status" value="1"/>
</dbReference>
<gene>
    <name evidence="4" type="ORF">BVC71_00090</name>
</gene>
<organism evidence="4 5">
    <name type="scientific">Marivivens niveibacter</name>
    <dbReference type="NCBI Taxonomy" id="1930667"/>
    <lineage>
        <taxon>Bacteria</taxon>
        <taxon>Pseudomonadati</taxon>
        <taxon>Pseudomonadota</taxon>
        <taxon>Alphaproteobacteria</taxon>
        <taxon>Rhodobacterales</taxon>
        <taxon>Paracoccaceae</taxon>
        <taxon>Marivivens group</taxon>
        <taxon>Marivivens</taxon>
    </lineage>
</organism>
<dbReference type="GO" id="GO:0000270">
    <property type="term" value="P:peptidoglycan metabolic process"/>
    <property type="evidence" value="ECO:0007669"/>
    <property type="project" value="TreeGrafter"/>
</dbReference>
<dbReference type="GO" id="GO:0006508">
    <property type="term" value="P:proteolysis"/>
    <property type="evidence" value="ECO:0007669"/>
    <property type="project" value="InterPro"/>
</dbReference>
<dbReference type="NCBIfam" id="TIGR00666">
    <property type="entry name" value="PBP4"/>
    <property type="match status" value="1"/>
</dbReference>
<dbReference type="AlphaFoldDB" id="A0A251X072"/>
<feature type="signal peptide" evidence="3">
    <location>
        <begin position="1"/>
        <end position="23"/>
    </location>
</feature>
<dbReference type="EMBL" id="MSPP01000001">
    <property type="protein sequence ID" value="OUD09961.1"/>
    <property type="molecule type" value="Genomic_DNA"/>
</dbReference>
<keyword evidence="4" id="KW-0121">Carboxypeptidase</keyword>
<dbReference type="PANTHER" id="PTHR30023">
    <property type="entry name" value="D-ALANYL-D-ALANINE CARBOXYPEPTIDASE"/>
    <property type="match status" value="1"/>
</dbReference>
<sequence length="494" mass="53398">MKRWTRRSAIAGLISTTAAPVLANAPLVAPSPSARPAGFPPPPRPRARPTLPDVIAAAGLSGIASVIVTDLQSGQIIERSYASAQLPPASVAKAITALYAGEVLGPFHQFQTRLFATGPIQQGRLQGNLILAGGGDPTLDTDNLADLAQSLSDLGITHVDGEFQVWDGALPYINEIDASQMDHLGYNPSVSGLNLNFNRVHFEWARTSGNYLVTMDARSSLYRPDVDVSRMRVVDRDQPVYTYADAGDYDDWTVARSALGDNGSRWLPVRKPGLYAGEVFQTFAASNGIHMPRPIERSTPPDGTVIAAHKSGDTQKIITDCLRYSTNLTAEALGLSASSKLAAAAEDMQRSAQRMNQWIAERTGAKVDLSDHSGLSDQSRVAPYQMVKMLGAAGVPQRIGPWLKSIALLDDQRNPITTDISVHAKTGTLNFVSTLSGYIQTTRQRPLAFAIFCADLDKREAAKASQDDRPAGSAAWNRRAKALQQDLLKRWGRF</sequence>
<name>A0A251X072_9RHOB</name>
<dbReference type="RefSeq" id="WP_086449613.1">
    <property type="nucleotide sequence ID" value="NZ_MSPP01000001.1"/>
</dbReference>
<feature type="chain" id="PRO_5012626019" evidence="3">
    <location>
        <begin position="24"/>
        <end position="494"/>
    </location>
</feature>
<dbReference type="PRINTS" id="PR00922">
    <property type="entry name" value="DADACBPTASE3"/>
</dbReference>